<name>A0A1B7XAI8_9BACT</name>
<dbReference type="RefSeq" id="WP_066856883.1">
    <property type="nucleotide sequence ID" value="NZ_JXMS01000025.1"/>
</dbReference>
<organism evidence="1 2">
    <name type="scientific">Halodesulfovibrio spirochaetisodalis</name>
    <dbReference type="NCBI Taxonomy" id="1560234"/>
    <lineage>
        <taxon>Bacteria</taxon>
        <taxon>Pseudomonadati</taxon>
        <taxon>Thermodesulfobacteriota</taxon>
        <taxon>Desulfovibrionia</taxon>
        <taxon>Desulfovibrionales</taxon>
        <taxon>Desulfovibrionaceae</taxon>
        <taxon>Halodesulfovibrio</taxon>
    </lineage>
</organism>
<proteinExistence type="predicted"/>
<evidence type="ECO:0000313" key="1">
    <source>
        <dbReference type="EMBL" id="OBQ46393.1"/>
    </source>
</evidence>
<dbReference type="PATRIC" id="fig|1560234.3.peg.1659"/>
<dbReference type="EMBL" id="JXMS01000025">
    <property type="protein sequence ID" value="OBQ46393.1"/>
    <property type="molecule type" value="Genomic_DNA"/>
</dbReference>
<dbReference type="SUPFAM" id="SSF47336">
    <property type="entry name" value="ACP-like"/>
    <property type="match status" value="1"/>
</dbReference>
<evidence type="ECO:0000313" key="2">
    <source>
        <dbReference type="Proteomes" id="UP000091979"/>
    </source>
</evidence>
<dbReference type="AlphaFoldDB" id="A0A1B7XAI8"/>
<sequence>MKEDFLRSLEAILAVATDTLNGEEPLSEFKDWDSMAILELQVYVDNTFSKGLDIEALAKAQTVNDVWTIISQ</sequence>
<reference evidence="1 2" key="1">
    <citation type="submission" date="2015-01" db="EMBL/GenBank/DDBJ databases">
        <title>Desulfovibrio sp. JC271 draft genome sequence.</title>
        <authorList>
            <person name="Shivani Y."/>
            <person name="Subhash Y."/>
            <person name="Sasikala C."/>
            <person name="Ramana C.V."/>
        </authorList>
    </citation>
    <scope>NUCLEOTIDE SEQUENCE [LARGE SCALE GENOMIC DNA]</scope>
    <source>
        <strain evidence="1 2">JC271</strain>
    </source>
</reference>
<dbReference type="STRING" id="1560234.SP90_12750"/>
<gene>
    <name evidence="1" type="ORF">SP90_12750</name>
</gene>
<dbReference type="Proteomes" id="UP000091979">
    <property type="component" value="Unassembled WGS sequence"/>
</dbReference>
<accession>A0A1B7XAI8</accession>
<protein>
    <recommendedName>
        <fullName evidence="3">Carrier domain-containing protein</fullName>
    </recommendedName>
</protein>
<comment type="caution">
    <text evidence="1">The sequence shown here is derived from an EMBL/GenBank/DDBJ whole genome shotgun (WGS) entry which is preliminary data.</text>
</comment>
<keyword evidence="2" id="KW-1185">Reference proteome</keyword>
<dbReference type="Gene3D" id="1.10.1200.10">
    <property type="entry name" value="ACP-like"/>
    <property type="match status" value="1"/>
</dbReference>
<dbReference type="OrthoDB" id="5345649at2"/>
<dbReference type="InterPro" id="IPR036736">
    <property type="entry name" value="ACP-like_sf"/>
</dbReference>
<evidence type="ECO:0008006" key="3">
    <source>
        <dbReference type="Google" id="ProtNLM"/>
    </source>
</evidence>